<keyword evidence="4 14" id="KW-1003">Cell membrane</keyword>
<dbReference type="CDD" id="cd11475">
    <property type="entry name" value="SLC5sbd_PutP"/>
    <property type="match status" value="1"/>
</dbReference>
<evidence type="ECO:0000313" key="16">
    <source>
        <dbReference type="Proteomes" id="UP000613208"/>
    </source>
</evidence>
<evidence type="ECO:0000256" key="1">
    <source>
        <dbReference type="ARBA" id="ARBA00004651"/>
    </source>
</evidence>
<evidence type="ECO:0000256" key="2">
    <source>
        <dbReference type="ARBA" id="ARBA00006434"/>
    </source>
</evidence>
<feature type="transmembrane region" description="Helical" evidence="14">
    <location>
        <begin position="438"/>
        <end position="458"/>
    </location>
</feature>
<dbReference type="Pfam" id="PF00474">
    <property type="entry name" value="SSF"/>
    <property type="match status" value="1"/>
</dbReference>
<dbReference type="EMBL" id="BLYI01000024">
    <property type="protein sequence ID" value="GFO84633.1"/>
    <property type="molecule type" value="Genomic_DNA"/>
</dbReference>
<keyword evidence="16" id="KW-1185">Reference proteome</keyword>
<dbReference type="NCBIfam" id="TIGR00813">
    <property type="entry name" value="sss"/>
    <property type="match status" value="1"/>
</dbReference>
<evidence type="ECO:0000256" key="13">
    <source>
        <dbReference type="RuleBase" id="RU362091"/>
    </source>
</evidence>
<keyword evidence="7 14" id="KW-1133">Transmembrane helix</keyword>
<feature type="transmembrane region" description="Helical" evidence="14">
    <location>
        <begin position="464"/>
        <end position="486"/>
    </location>
</feature>
<protein>
    <recommendedName>
        <fullName evidence="14">Sodium/proline symporter</fullName>
    </recommendedName>
    <alternativeName>
        <fullName evidence="14">Proline permease</fullName>
    </alternativeName>
</protein>
<feature type="transmembrane region" description="Helical" evidence="14">
    <location>
        <begin position="123"/>
        <end position="151"/>
    </location>
</feature>
<feature type="transmembrane region" description="Helical" evidence="14">
    <location>
        <begin position="325"/>
        <end position="346"/>
    </location>
</feature>
<feature type="transmembrane region" description="Helical" evidence="14">
    <location>
        <begin position="243"/>
        <end position="264"/>
    </location>
</feature>
<evidence type="ECO:0000313" key="15">
    <source>
        <dbReference type="EMBL" id="GFO84633.1"/>
    </source>
</evidence>
<dbReference type="InterPro" id="IPR001734">
    <property type="entry name" value="Na/solute_symporter"/>
</dbReference>
<evidence type="ECO:0000256" key="6">
    <source>
        <dbReference type="ARBA" id="ARBA00022847"/>
    </source>
</evidence>
<evidence type="ECO:0000256" key="5">
    <source>
        <dbReference type="ARBA" id="ARBA00022692"/>
    </source>
</evidence>
<proteinExistence type="inferred from homology"/>
<feature type="transmembrane region" description="Helical" evidence="14">
    <location>
        <begin position="64"/>
        <end position="87"/>
    </location>
</feature>
<dbReference type="GO" id="GO:0005298">
    <property type="term" value="F:proline:sodium symporter activity"/>
    <property type="evidence" value="ECO:0007669"/>
    <property type="project" value="UniProtKB-UniRule"/>
</dbReference>
<evidence type="ECO:0000256" key="14">
    <source>
        <dbReference type="RuleBase" id="RU366012"/>
    </source>
</evidence>
<dbReference type="GO" id="GO:0031402">
    <property type="term" value="F:sodium ion binding"/>
    <property type="evidence" value="ECO:0007669"/>
    <property type="project" value="UniProtKB-UniRule"/>
</dbReference>
<evidence type="ECO:0000256" key="10">
    <source>
        <dbReference type="ARBA" id="ARBA00023136"/>
    </source>
</evidence>
<dbReference type="InterPro" id="IPR011851">
    <property type="entry name" value="Na/Pro_symporter"/>
</dbReference>
<feature type="transmembrane region" description="Helical" evidence="14">
    <location>
        <begin position="192"/>
        <end position="215"/>
    </location>
</feature>
<keyword evidence="9 14" id="KW-0406">Ion transport</keyword>
<feature type="transmembrane region" description="Helical" evidence="14">
    <location>
        <begin position="285"/>
        <end position="305"/>
    </location>
</feature>
<feature type="transmembrane region" description="Helical" evidence="14">
    <location>
        <begin position="412"/>
        <end position="431"/>
    </location>
</feature>
<keyword evidence="10 14" id="KW-0472">Membrane</keyword>
<dbReference type="Gene3D" id="1.20.1730.10">
    <property type="entry name" value="Sodium/glucose cotransporter"/>
    <property type="match status" value="1"/>
</dbReference>
<keyword evidence="5 14" id="KW-0812">Transmembrane</keyword>
<evidence type="ECO:0000256" key="8">
    <source>
        <dbReference type="ARBA" id="ARBA00023053"/>
    </source>
</evidence>
<sequence>MSIPILIAMVLYMAMVIGIGFICSKKNQNSEDYFLGGRGLGPWVTAMSAEASDMSSWLLMGLPGLAFATGFSQAGWTAIGLILGTYLNWKIIAKRLRHYTEVSENSITVPDFFSNRFKDDKKILSSISAIMILIFFTVYTASGFAACGTLFNSVFGLNYQASMIVCAAVIVIYTSLGGFLAASTTDLIQGLLMSFAIVVVLIVGIVAAGGVGSVIEYGRGLEGFFDIMKYHDPASGHAVSQGILPIVSGLAWGLGYFGMPHILVRFMAIRDPEEVKKSRNIAMTWVLISLAVAVCIGFTGAALYSDVPELAGNGNQRIFIYMTTHLFQGIIPLFIAGIILSGILAATMSTSDSQLLIASSCVSKDLFQGLLKKEVSEKHVLMISRVTTILIALIGIVIAMDENSSVFGLVENAWAGFGGAFGPLMLFSLFWKRTNLKGAAAGMLSGGIIALVWPFTLAKLGGIFEIYCLLPAFIVSSLLIVVVSLCTEEPDDVVKQEFDQAKQLSMEE</sequence>
<comment type="catalytic activity">
    <reaction evidence="12">
        <text>L-proline(in) + Na(+)(in) = L-proline(out) + Na(+)(out)</text>
        <dbReference type="Rhea" id="RHEA:28967"/>
        <dbReference type="ChEBI" id="CHEBI:29101"/>
        <dbReference type="ChEBI" id="CHEBI:60039"/>
    </reaction>
</comment>
<dbReference type="InterPro" id="IPR038377">
    <property type="entry name" value="Na/Glc_symporter_sf"/>
</dbReference>
<keyword evidence="3 14" id="KW-0813">Transport</keyword>
<reference evidence="15" key="1">
    <citation type="submission" date="2020-06" db="EMBL/GenBank/DDBJ databases">
        <title>Characterization of fructooligosaccharide metabolism and fructooligosaccharide-degrading enzymes in human commensal butyrate producers.</title>
        <authorList>
            <person name="Tanno H."/>
            <person name="Fujii T."/>
            <person name="Hirano K."/>
            <person name="Maeno S."/>
            <person name="Tonozuka T."/>
            <person name="Sakamoto M."/>
            <person name="Ohkuma M."/>
            <person name="Tochio T."/>
            <person name="Endo A."/>
        </authorList>
    </citation>
    <scope>NUCLEOTIDE SEQUENCE</scope>
    <source>
        <strain evidence="15">JCM 17466</strain>
    </source>
</reference>
<keyword evidence="6 14" id="KW-0769">Symport</keyword>
<evidence type="ECO:0000256" key="4">
    <source>
        <dbReference type="ARBA" id="ARBA00022475"/>
    </source>
</evidence>
<comment type="subcellular location">
    <subcellularLocation>
        <location evidence="1 14">Cell membrane</location>
        <topology evidence="1 14">Multi-pass membrane protein</topology>
    </subcellularLocation>
</comment>
<dbReference type="PANTHER" id="PTHR48086">
    <property type="entry name" value="SODIUM/PROLINE SYMPORTER-RELATED"/>
    <property type="match status" value="1"/>
</dbReference>
<comment type="function">
    <text evidence="14">Catalyzes the sodium-dependent uptake of extracellular L-proline.</text>
</comment>
<evidence type="ECO:0000256" key="11">
    <source>
        <dbReference type="ARBA" id="ARBA00023201"/>
    </source>
</evidence>
<dbReference type="PANTHER" id="PTHR48086:SF3">
    <property type="entry name" value="SODIUM_PROLINE SYMPORTER"/>
    <property type="match status" value="1"/>
</dbReference>
<feature type="transmembrane region" description="Helical" evidence="14">
    <location>
        <begin position="5"/>
        <end position="22"/>
    </location>
</feature>
<keyword evidence="11 14" id="KW-0739">Sodium transport</keyword>
<comment type="similarity">
    <text evidence="2 13">Belongs to the sodium:solute symporter (SSF) (TC 2.A.21) family.</text>
</comment>
<accession>A0A916Q9S5</accession>
<dbReference type="InterPro" id="IPR050277">
    <property type="entry name" value="Sodium:Solute_Symporter"/>
</dbReference>
<dbReference type="Proteomes" id="UP000613208">
    <property type="component" value="Unassembled WGS sequence"/>
</dbReference>
<dbReference type="GO" id="GO:0005886">
    <property type="term" value="C:plasma membrane"/>
    <property type="evidence" value="ECO:0007669"/>
    <property type="project" value="UniProtKB-SubCell"/>
</dbReference>
<comment type="caution">
    <text evidence="15">The sequence shown here is derived from an EMBL/GenBank/DDBJ whole genome shotgun (WGS) entry which is preliminary data.</text>
</comment>
<evidence type="ECO:0000256" key="9">
    <source>
        <dbReference type="ARBA" id="ARBA00023065"/>
    </source>
</evidence>
<keyword evidence="8 14" id="KW-0915">Sodium</keyword>
<evidence type="ECO:0000256" key="3">
    <source>
        <dbReference type="ARBA" id="ARBA00022448"/>
    </source>
</evidence>
<feature type="transmembrane region" description="Helical" evidence="14">
    <location>
        <begin position="157"/>
        <end position="180"/>
    </location>
</feature>
<dbReference type="GO" id="GO:0015824">
    <property type="term" value="P:proline transport"/>
    <property type="evidence" value="ECO:0007669"/>
    <property type="project" value="UniProtKB-UniRule"/>
</dbReference>
<dbReference type="AlphaFoldDB" id="A0A916Q9S5"/>
<dbReference type="NCBIfam" id="TIGR02121">
    <property type="entry name" value="Na_Pro_sym"/>
    <property type="match status" value="1"/>
</dbReference>
<feature type="transmembrane region" description="Helical" evidence="14">
    <location>
        <begin position="380"/>
        <end position="400"/>
    </location>
</feature>
<name>A0A916Q9S5_9FIRM</name>
<dbReference type="PROSITE" id="PS50283">
    <property type="entry name" value="NA_SOLUT_SYMP_3"/>
    <property type="match status" value="1"/>
</dbReference>
<gene>
    <name evidence="15" type="primary">opuE_2</name>
    <name evidence="15" type="ORF">ANBU17_09800</name>
</gene>
<dbReference type="RefSeq" id="WP_201310353.1">
    <property type="nucleotide sequence ID" value="NZ_BLYI01000024.1"/>
</dbReference>
<evidence type="ECO:0000256" key="7">
    <source>
        <dbReference type="ARBA" id="ARBA00022989"/>
    </source>
</evidence>
<evidence type="ECO:0000256" key="12">
    <source>
        <dbReference type="ARBA" id="ARBA00033708"/>
    </source>
</evidence>
<organism evidence="15 16">
    <name type="scientific">Anaerostipes butyraticus</name>
    <dbReference type="NCBI Taxonomy" id="645466"/>
    <lineage>
        <taxon>Bacteria</taxon>
        <taxon>Bacillati</taxon>
        <taxon>Bacillota</taxon>
        <taxon>Clostridia</taxon>
        <taxon>Lachnospirales</taxon>
        <taxon>Lachnospiraceae</taxon>
        <taxon>Anaerostipes</taxon>
    </lineage>
</organism>
<keyword evidence="14" id="KW-0029">Amino-acid transport</keyword>